<keyword evidence="3" id="KW-1185">Reference proteome</keyword>
<feature type="signal peptide" evidence="1">
    <location>
        <begin position="1"/>
        <end position="22"/>
    </location>
</feature>
<organism evidence="2 3">
    <name type="scientific">Wuchereria bancrofti</name>
    <dbReference type="NCBI Taxonomy" id="6293"/>
    <lineage>
        <taxon>Eukaryota</taxon>
        <taxon>Metazoa</taxon>
        <taxon>Ecdysozoa</taxon>
        <taxon>Nematoda</taxon>
        <taxon>Chromadorea</taxon>
        <taxon>Rhabditida</taxon>
        <taxon>Spirurina</taxon>
        <taxon>Spiruromorpha</taxon>
        <taxon>Filarioidea</taxon>
        <taxon>Onchocercidae</taxon>
        <taxon>Wuchereria</taxon>
    </lineage>
</organism>
<gene>
    <name evidence="2" type="ORF">WBA_LOCUS10113</name>
</gene>
<protein>
    <submittedName>
        <fullName evidence="2">Uncharacterized protein</fullName>
    </submittedName>
</protein>
<keyword evidence="1" id="KW-0732">Signal</keyword>
<evidence type="ECO:0000313" key="2">
    <source>
        <dbReference type="EMBL" id="VDM18456.1"/>
    </source>
</evidence>
<feature type="chain" id="PRO_5018305907" evidence="1">
    <location>
        <begin position="23"/>
        <end position="83"/>
    </location>
</feature>
<evidence type="ECO:0000313" key="3">
    <source>
        <dbReference type="Proteomes" id="UP000270924"/>
    </source>
</evidence>
<dbReference type="EMBL" id="UYWW01011157">
    <property type="protein sequence ID" value="VDM18456.1"/>
    <property type="molecule type" value="Genomic_DNA"/>
</dbReference>
<accession>A0A3P7EFR4</accession>
<dbReference type="Proteomes" id="UP000270924">
    <property type="component" value="Unassembled WGS sequence"/>
</dbReference>
<reference evidence="2 3" key="1">
    <citation type="submission" date="2018-11" db="EMBL/GenBank/DDBJ databases">
        <authorList>
            <consortium name="Pathogen Informatics"/>
        </authorList>
    </citation>
    <scope>NUCLEOTIDE SEQUENCE [LARGE SCALE GENOMIC DNA]</scope>
</reference>
<evidence type="ECO:0000256" key="1">
    <source>
        <dbReference type="SAM" id="SignalP"/>
    </source>
</evidence>
<dbReference type="AlphaFoldDB" id="A0A3P7EFR4"/>
<sequence length="83" mass="9318">MGDCRVVQPLFLLPLFLGSSTGIFEVGGDKFTPQYFQEMVVPEWEAKVENGRLVVLMEFSEVKHNKALLSSIVDDQDQGPVLF</sequence>
<dbReference type="InParanoid" id="A0A3P7EFR4"/>
<name>A0A3P7EFR4_WUCBA</name>
<proteinExistence type="predicted"/>